<dbReference type="Proteomes" id="UP000019116">
    <property type="component" value="Chromosome 6B"/>
</dbReference>
<feature type="chain" id="PRO_5043178807" description="Cathepsin propeptide inhibitor domain-containing protein" evidence="1">
    <location>
        <begin position="25"/>
        <end position="211"/>
    </location>
</feature>
<reference evidence="3" key="1">
    <citation type="submission" date="2018-08" db="EMBL/GenBank/DDBJ databases">
        <authorList>
            <person name="Rossello M."/>
        </authorList>
    </citation>
    <scope>NUCLEOTIDE SEQUENCE [LARGE SCALE GENOMIC DNA]</scope>
    <source>
        <strain evidence="3">cv. Chinese Spring</strain>
    </source>
</reference>
<protein>
    <recommendedName>
        <fullName evidence="2">Cathepsin propeptide inhibitor domain-containing protein</fullName>
    </recommendedName>
</protein>
<dbReference type="SMR" id="A0A3B6PGT5"/>
<name>A0A3B6PGT5_WHEAT</name>
<dbReference type="GO" id="GO:0005764">
    <property type="term" value="C:lysosome"/>
    <property type="evidence" value="ECO:0000318"/>
    <property type="project" value="GO_Central"/>
</dbReference>
<dbReference type="AlphaFoldDB" id="A0A3B6PGT5"/>
<evidence type="ECO:0000313" key="3">
    <source>
        <dbReference type="EnsemblPlants" id="TraesCS6B02G047700.1.cds1"/>
    </source>
</evidence>
<dbReference type="OrthoDB" id="1860964at2759"/>
<dbReference type="EnsemblPlants" id="TraesCS6B02G047700.1">
    <property type="protein sequence ID" value="TraesCS6B02G047700.1.cds1"/>
    <property type="gene ID" value="TraesCS6B02G047700"/>
</dbReference>
<keyword evidence="1" id="KW-0732">Signal</keyword>
<evidence type="ECO:0000259" key="2">
    <source>
        <dbReference type="SMART" id="SM00848"/>
    </source>
</evidence>
<dbReference type="GO" id="GO:0051603">
    <property type="term" value="P:proteolysis involved in protein catabolic process"/>
    <property type="evidence" value="ECO:0000318"/>
    <property type="project" value="GO_Central"/>
</dbReference>
<dbReference type="GO" id="GO:0004197">
    <property type="term" value="F:cysteine-type endopeptidase activity"/>
    <property type="evidence" value="ECO:0000318"/>
    <property type="project" value="GO_Central"/>
</dbReference>
<dbReference type="Gene3D" id="3.90.70.10">
    <property type="entry name" value="Cysteine proteinases"/>
    <property type="match status" value="1"/>
</dbReference>
<dbReference type="InterPro" id="IPR038765">
    <property type="entry name" value="Papain-like_cys_pep_sf"/>
</dbReference>
<dbReference type="Gramene" id="TraesCS6B03G0108700.1">
    <property type="protein sequence ID" value="TraesCS6B03G0108700.1.CDS1"/>
    <property type="gene ID" value="TraesCS6B03G0108700"/>
</dbReference>
<proteinExistence type="predicted"/>
<organism evidence="3">
    <name type="scientific">Triticum aestivum</name>
    <name type="common">Wheat</name>
    <dbReference type="NCBI Taxonomy" id="4565"/>
    <lineage>
        <taxon>Eukaryota</taxon>
        <taxon>Viridiplantae</taxon>
        <taxon>Streptophyta</taxon>
        <taxon>Embryophyta</taxon>
        <taxon>Tracheophyta</taxon>
        <taxon>Spermatophyta</taxon>
        <taxon>Magnoliopsida</taxon>
        <taxon>Liliopsida</taxon>
        <taxon>Poales</taxon>
        <taxon>Poaceae</taxon>
        <taxon>BOP clade</taxon>
        <taxon>Pooideae</taxon>
        <taxon>Triticodae</taxon>
        <taxon>Triticeae</taxon>
        <taxon>Triticinae</taxon>
        <taxon>Triticum</taxon>
    </lineage>
</organism>
<dbReference type="Gramene" id="TraesCS6B02G047700.1">
    <property type="protein sequence ID" value="TraesCS6B02G047700.1.cds1"/>
    <property type="gene ID" value="TraesCS6B02G047700"/>
</dbReference>
<sequence>MARAIVMILLMAIVLVATTPTTHAMDITNSDLASEESLWALYERWCKRHNVGRDLSDKARRFKVFKENTRIIHEFNQGDAPYKLSLNLFGDMTDEEVDHMYGRCSNIRPDSGKRRQDQFTHGVVVARDNLPMYVDWRMTGYDQRPSAVTSVKIQGDCGGLLGFCGGSSSGGHQLHQDEEPGVIVCTTAHRLRRGKYWLCWRRRTSSLKVHL</sequence>
<dbReference type="STRING" id="4565.A0A3B6PGT5"/>
<dbReference type="InterPro" id="IPR013201">
    <property type="entry name" value="Prot_inhib_I29"/>
</dbReference>
<accession>A0A3B6PGT5</accession>
<dbReference type="OMA" id="MVEMHEK"/>
<dbReference type="Gramene" id="TraesCAD_scaffold_019199_01G000900.1">
    <property type="protein sequence ID" value="TraesCAD_scaffold_019199_01G000900.1"/>
    <property type="gene ID" value="TraesCAD_scaffold_019199_01G000900"/>
</dbReference>
<dbReference type="Pfam" id="PF08246">
    <property type="entry name" value="Inhibitor_I29"/>
    <property type="match status" value="1"/>
</dbReference>
<evidence type="ECO:0000313" key="4">
    <source>
        <dbReference type="Proteomes" id="UP000019116"/>
    </source>
</evidence>
<reference evidence="3" key="2">
    <citation type="submission" date="2018-10" db="UniProtKB">
        <authorList>
            <consortium name="EnsemblPlants"/>
        </authorList>
    </citation>
    <scope>IDENTIFICATION</scope>
</reference>
<dbReference type="GO" id="GO:0005615">
    <property type="term" value="C:extracellular space"/>
    <property type="evidence" value="ECO:0000318"/>
    <property type="project" value="GO_Central"/>
</dbReference>
<feature type="signal peptide" evidence="1">
    <location>
        <begin position="1"/>
        <end position="24"/>
    </location>
</feature>
<evidence type="ECO:0000256" key="1">
    <source>
        <dbReference type="SAM" id="SignalP"/>
    </source>
</evidence>
<dbReference type="SMART" id="SM00848">
    <property type="entry name" value="Inhibitor_I29"/>
    <property type="match status" value="1"/>
</dbReference>
<keyword evidence="4" id="KW-1185">Reference proteome</keyword>
<dbReference type="SUPFAM" id="SSF54001">
    <property type="entry name" value="Cysteine proteinases"/>
    <property type="match status" value="1"/>
</dbReference>
<feature type="domain" description="Cathepsin propeptide inhibitor" evidence="2">
    <location>
        <begin position="42"/>
        <end position="97"/>
    </location>
</feature>